<reference evidence="2" key="1">
    <citation type="journal article" date="2002" name="Science">
        <title>The draft genome of Ciona intestinalis: insights into chordate and vertebrate origins.</title>
        <authorList>
            <person name="Dehal P."/>
            <person name="Satou Y."/>
            <person name="Campbell R.K."/>
            <person name="Chapman J."/>
            <person name="Degnan B."/>
            <person name="De Tomaso A."/>
            <person name="Davidson B."/>
            <person name="Di Gregorio A."/>
            <person name="Gelpke M."/>
            <person name="Goodstein D.M."/>
            <person name="Harafuji N."/>
            <person name="Hastings K.E."/>
            <person name="Ho I."/>
            <person name="Hotta K."/>
            <person name="Huang W."/>
            <person name="Kawashima T."/>
            <person name="Lemaire P."/>
            <person name="Martinez D."/>
            <person name="Meinertzhagen I.A."/>
            <person name="Necula S."/>
            <person name="Nonaka M."/>
            <person name="Putnam N."/>
            <person name="Rash S."/>
            <person name="Saiga H."/>
            <person name="Satake M."/>
            <person name="Terry A."/>
            <person name="Yamada L."/>
            <person name="Wang H.G."/>
            <person name="Awazu S."/>
            <person name="Azumi K."/>
            <person name="Boore J."/>
            <person name="Branno M."/>
            <person name="Chin-Bow S."/>
            <person name="DeSantis R."/>
            <person name="Doyle S."/>
            <person name="Francino P."/>
            <person name="Keys D.N."/>
            <person name="Haga S."/>
            <person name="Hayashi H."/>
            <person name="Hino K."/>
            <person name="Imai K.S."/>
            <person name="Inaba K."/>
            <person name="Kano S."/>
            <person name="Kobayashi K."/>
            <person name="Kobayashi M."/>
            <person name="Lee B.I."/>
            <person name="Makabe K.W."/>
            <person name="Manohar C."/>
            <person name="Matassi G."/>
            <person name="Medina M."/>
            <person name="Mochizuki Y."/>
            <person name="Mount S."/>
            <person name="Morishita T."/>
            <person name="Miura S."/>
            <person name="Nakayama A."/>
            <person name="Nishizaka S."/>
            <person name="Nomoto H."/>
            <person name="Ohta F."/>
            <person name="Oishi K."/>
            <person name="Rigoutsos I."/>
            <person name="Sano M."/>
            <person name="Sasaki A."/>
            <person name="Sasakura Y."/>
            <person name="Shoguchi E."/>
            <person name="Shin-i T."/>
            <person name="Spagnuolo A."/>
            <person name="Stainier D."/>
            <person name="Suzuki M.M."/>
            <person name="Tassy O."/>
            <person name="Takatori N."/>
            <person name="Tokuoka M."/>
            <person name="Yagi K."/>
            <person name="Yoshizaki F."/>
            <person name="Wada S."/>
            <person name="Zhang C."/>
            <person name="Hyatt P.D."/>
            <person name="Larimer F."/>
            <person name="Detter C."/>
            <person name="Doggett N."/>
            <person name="Glavina T."/>
            <person name="Hawkins T."/>
            <person name="Richardson P."/>
            <person name="Lucas S."/>
            <person name="Kohara Y."/>
            <person name="Levine M."/>
            <person name="Satoh N."/>
            <person name="Rokhsar D.S."/>
        </authorList>
    </citation>
    <scope>NUCLEOTIDE SEQUENCE [LARGE SCALE GENOMIC DNA]</scope>
</reference>
<dbReference type="Ensembl" id="ENSCINT00000030515.1">
    <property type="protein sequence ID" value="ENSCINP00000032723.1"/>
    <property type="gene ID" value="ENSCING00000018566.1"/>
</dbReference>
<organism evidence="1 2">
    <name type="scientific">Ciona intestinalis</name>
    <name type="common">Transparent sea squirt</name>
    <name type="synonym">Ascidia intestinalis</name>
    <dbReference type="NCBI Taxonomy" id="7719"/>
    <lineage>
        <taxon>Eukaryota</taxon>
        <taxon>Metazoa</taxon>
        <taxon>Chordata</taxon>
        <taxon>Tunicata</taxon>
        <taxon>Ascidiacea</taxon>
        <taxon>Phlebobranchia</taxon>
        <taxon>Cionidae</taxon>
        <taxon>Ciona</taxon>
    </lineage>
</organism>
<dbReference type="AlphaFoldDB" id="H2XST9"/>
<evidence type="ECO:0000313" key="1">
    <source>
        <dbReference type="Ensembl" id="ENSCINP00000032723.1"/>
    </source>
</evidence>
<dbReference type="Proteomes" id="UP000008144">
    <property type="component" value="Unassembled WGS sequence"/>
</dbReference>
<protein>
    <submittedName>
        <fullName evidence="1">Uncharacterized protein</fullName>
    </submittedName>
</protein>
<dbReference type="HOGENOM" id="CLU_3415166_0_0_1"/>
<accession>H2XST9</accession>
<reference evidence="1" key="3">
    <citation type="submission" date="2025-09" db="UniProtKB">
        <authorList>
            <consortium name="Ensembl"/>
        </authorList>
    </citation>
    <scope>IDENTIFICATION</scope>
</reference>
<name>H2XST9_CIOIN</name>
<keyword evidence="2" id="KW-1185">Reference proteome</keyword>
<evidence type="ECO:0000313" key="2">
    <source>
        <dbReference type="Proteomes" id="UP000008144"/>
    </source>
</evidence>
<dbReference type="InParanoid" id="H2XST9"/>
<reference evidence="1" key="2">
    <citation type="submission" date="2025-08" db="UniProtKB">
        <authorList>
            <consortium name="Ensembl"/>
        </authorList>
    </citation>
    <scope>IDENTIFICATION</scope>
</reference>
<sequence length="27" mass="3132">MLSKIVSKNYFFSIFYCLKSVCVVVRG</sequence>
<proteinExistence type="predicted"/>